<dbReference type="PANTHER" id="PTHR43798:SF31">
    <property type="entry name" value="AB HYDROLASE SUPERFAMILY PROTEIN YCLE"/>
    <property type="match status" value="1"/>
</dbReference>
<dbReference type="AlphaFoldDB" id="A0A7R7DJA2"/>
<protein>
    <submittedName>
        <fullName evidence="3">Esterase</fullName>
    </submittedName>
</protein>
<dbReference type="Gene3D" id="3.40.50.1820">
    <property type="entry name" value="alpha/beta hydrolase"/>
    <property type="match status" value="1"/>
</dbReference>
<dbReference type="GO" id="GO:0016787">
    <property type="term" value="F:hydrolase activity"/>
    <property type="evidence" value="ECO:0007669"/>
    <property type="project" value="UniProtKB-KW"/>
</dbReference>
<dbReference type="PANTHER" id="PTHR43798">
    <property type="entry name" value="MONOACYLGLYCEROL LIPASE"/>
    <property type="match status" value="1"/>
</dbReference>
<reference evidence="3 4" key="1">
    <citation type="submission" date="2020-08" db="EMBL/GenBank/DDBJ databases">
        <title>Whole genome shotgun sequence of Actinocatenispora thailandica NBRC 105041.</title>
        <authorList>
            <person name="Komaki H."/>
            <person name="Tamura T."/>
        </authorList>
    </citation>
    <scope>NUCLEOTIDE SEQUENCE [LARGE SCALE GENOMIC DNA]</scope>
    <source>
        <strain evidence="3 4">NBRC 105041</strain>
    </source>
</reference>
<accession>A0A7R7DJA2</accession>
<keyword evidence="1" id="KW-0378">Hydrolase</keyword>
<dbReference type="SUPFAM" id="SSF53474">
    <property type="entry name" value="alpha/beta-Hydrolases"/>
    <property type="match status" value="1"/>
</dbReference>
<sequence>MAIPATVVGSGPTKVLALHGWFGSARGWGWLPELIDQDSYSYAFVDYRGYGRRRDEPGEYSMAEISADARALADELGWDCYALLGHSMGGKAMLQVYADAPERVTAMAGVSPVPASAVPFDDESWALFDGAAQRDENRYAIVDLTTGGRHSKTWLDQMVRHSVDNSTRAAFGAYLRPWAKGDFAAQVPAPTVPMTVIAGEHDAALGPDAMRGTWLAQFPSCILETFPNAGHYAMYETPVALATTLEKALG</sequence>
<dbReference type="EMBL" id="AP023355">
    <property type="protein sequence ID" value="BCJ32729.1"/>
    <property type="molecule type" value="Genomic_DNA"/>
</dbReference>
<keyword evidence="4" id="KW-1185">Reference proteome</keyword>
<evidence type="ECO:0000313" key="3">
    <source>
        <dbReference type="EMBL" id="BCJ32729.1"/>
    </source>
</evidence>
<gene>
    <name evidence="3" type="ORF">Athai_02320</name>
</gene>
<dbReference type="InterPro" id="IPR050266">
    <property type="entry name" value="AB_hydrolase_sf"/>
</dbReference>
<organism evidence="3 4">
    <name type="scientific">Actinocatenispora thailandica</name>
    <dbReference type="NCBI Taxonomy" id="227318"/>
    <lineage>
        <taxon>Bacteria</taxon>
        <taxon>Bacillati</taxon>
        <taxon>Actinomycetota</taxon>
        <taxon>Actinomycetes</taxon>
        <taxon>Micromonosporales</taxon>
        <taxon>Micromonosporaceae</taxon>
        <taxon>Actinocatenispora</taxon>
    </lineage>
</organism>
<evidence type="ECO:0000256" key="1">
    <source>
        <dbReference type="ARBA" id="ARBA00022801"/>
    </source>
</evidence>
<dbReference type="GO" id="GO:0016020">
    <property type="term" value="C:membrane"/>
    <property type="evidence" value="ECO:0007669"/>
    <property type="project" value="TreeGrafter"/>
</dbReference>
<dbReference type="InterPro" id="IPR000073">
    <property type="entry name" value="AB_hydrolase_1"/>
</dbReference>
<evidence type="ECO:0000259" key="2">
    <source>
        <dbReference type="Pfam" id="PF00561"/>
    </source>
</evidence>
<dbReference type="Proteomes" id="UP000611640">
    <property type="component" value="Chromosome"/>
</dbReference>
<dbReference type="RefSeq" id="WP_203959739.1">
    <property type="nucleotide sequence ID" value="NZ_AP023355.1"/>
</dbReference>
<feature type="domain" description="AB hydrolase-1" evidence="2">
    <location>
        <begin position="15"/>
        <end position="236"/>
    </location>
</feature>
<dbReference type="KEGG" id="atl:Athai_02320"/>
<dbReference type="InterPro" id="IPR029058">
    <property type="entry name" value="AB_hydrolase_fold"/>
</dbReference>
<proteinExistence type="predicted"/>
<name>A0A7R7DJA2_9ACTN</name>
<evidence type="ECO:0000313" key="4">
    <source>
        <dbReference type="Proteomes" id="UP000611640"/>
    </source>
</evidence>
<dbReference type="Pfam" id="PF00561">
    <property type="entry name" value="Abhydrolase_1"/>
    <property type="match status" value="1"/>
</dbReference>